<keyword evidence="4" id="KW-0804">Transcription</keyword>
<feature type="domain" description="HTH cro/C1-type" evidence="5">
    <location>
        <begin position="9"/>
        <end position="63"/>
    </location>
</feature>
<evidence type="ECO:0000256" key="3">
    <source>
        <dbReference type="ARBA" id="ARBA00023125"/>
    </source>
</evidence>
<keyword evidence="7" id="KW-1185">Reference proteome</keyword>
<dbReference type="InterPro" id="IPR010359">
    <property type="entry name" value="IrrE_HExxH"/>
</dbReference>
<reference evidence="6 7" key="1">
    <citation type="submission" date="2021-02" db="EMBL/GenBank/DDBJ databases">
        <title>Paracoccus methylovroum sp.nov., a new methanol and methylamine utilizing methylotrophic denitrifer.</title>
        <authorList>
            <person name="Timsy T."/>
            <person name="Behrendt U."/>
            <person name="Ulrich A."/>
            <person name="Spanner T."/>
            <person name="Foesel B.U."/>
            <person name="Horn M.A."/>
            <person name="Kolb S."/>
        </authorList>
    </citation>
    <scope>NUCLEOTIDE SEQUENCE [LARGE SCALE GENOMIC DNA]</scope>
    <source>
        <strain evidence="6 7">H4-D09</strain>
    </source>
</reference>
<dbReference type="Pfam" id="PF06114">
    <property type="entry name" value="Peptidase_M78"/>
    <property type="match status" value="1"/>
</dbReference>
<dbReference type="Proteomes" id="UP000663629">
    <property type="component" value="Chromosome 2"/>
</dbReference>
<protein>
    <submittedName>
        <fullName evidence="6">DUF2083 domain-containing protein</fullName>
    </submittedName>
</protein>
<dbReference type="SUPFAM" id="SSF47413">
    <property type="entry name" value="lambda repressor-like DNA-binding domains"/>
    <property type="match status" value="1"/>
</dbReference>
<dbReference type="InterPro" id="IPR010982">
    <property type="entry name" value="Lambda_DNA-bd_dom_sf"/>
</dbReference>
<evidence type="ECO:0000313" key="6">
    <source>
        <dbReference type="EMBL" id="QRZ15044.1"/>
    </source>
</evidence>
<dbReference type="InterPro" id="IPR001387">
    <property type="entry name" value="Cro/C1-type_HTH"/>
</dbReference>
<organism evidence="6 7">
    <name type="scientific">Paracoccus methylovorus</name>
    <dbReference type="NCBI Taxonomy" id="2812658"/>
    <lineage>
        <taxon>Bacteria</taxon>
        <taxon>Pseudomonadati</taxon>
        <taxon>Pseudomonadota</taxon>
        <taxon>Alphaproteobacteria</taxon>
        <taxon>Rhodobacterales</taxon>
        <taxon>Paracoccaceae</taxon>
        <taxon>Paracoccus</taxon>
    </lineage>
</organism>
<dbReference type="CDD" id="cd00093">
    <property type="entry name" value="HTH_XRE"/>
    <property type="match status" value="1"/>
</dbReference>
<evidence type="ECO:0000256" key="2">
    <source>
        <dbReference type="ARBA" id="ARBA00023015"/>
    </source>
</evidence>
<dbReference type="RefSeq" id="WP_205296005.1">
    <property type="nucleotide sequence ID" value="NZ_CP070371.1"/>
</dbReference>
<evidence type="ECO:0000313" key="7">
    <source>
        <dbReference type="Proteomes" id="UP000663629"/>
    </source>
</evidence>
<dbReference type="InterPro" id="IPR026281">
    <property type="entry name" value="HTH_RamB"/>
</dbReference>
<comment type="similarity">
    <text evidence="1">Belongs to the short-chain fatty acyl-CoA assimilation regulator (ScfR) family.</text>
</comment>
<evidence type="ECO:0000256" key="4">
    <source>
        <dbReference type="ARBA" id="ARBA00023163"/>
    </source>
</evidence>
<proteinExistence type="inferred from homology"/>
<dbReference type="PANTHER" id="PTHR46797">
    <property type="entry name" value="HTH-TYPE TRANSCRIPTIONAL REGULATOR"/>
    <property type="match status" value="1"/>
</dbReference>
<dbReference type="EMBL" id="CP070371">
    <property type="protein sequence ID" value="QRZ15044.1"/>
    <property type="molecule type" value="Genomic_DNA"/>
</dbReference>
<name>A0ABX7JN06_9RHOB</name>
<dbReference type="Pfam" id="PF01381">
    <property type="entry name" value="HTH_3"/>
    <property type="match status" value="1"/>
</dbReference>
<evidence type="ECO:0000256" key="1">
    <source>
        <dbReference type="ARBA" id="ARBA00007227"/>
    </source>
</evidence>
<dbReference type="InterPro" id="IPR050807">
    <property type="entry name" value="TransReg_Diox_bact_type"/>
</dbReference>
<accession>A0ABX7JN06</accession>
<evidence type="ECO:0000259" key="5">
    <source>
        <dbReference type="PROSITE" id="PS50943"/>
    </source>
</evidence>
<sequence length="520" mass="58085">MRAPIGIHIRRKRLELGLSQVSVARHVGISASYLNLIESNKRDVGGTLLLRIAEHLGLDIHKLTGERELKSLQMIDEMLRDPLLQGLDFRQTDTRDLVARFPEVAQAIVRIYRAHSASGAEIEVYANRFNQDPVLAQMLHEVLNRIAGMRSGAEIISDVKDLAEADRRRFTQAINHEARAVTETMNSLVGYFDRGAVRRRAIAPLREVEDAFISANNHFPELEDIAEELRAAMGEDFSEAALERHLEREHGITCRRWPEGAPWGDFPATEQGRLDRDTQTLWLRGSSRRATRQFRICRQIAELQAHAPLTRLCDGLDLTSEAARQIAMRALASYVAGAMVMPYEGFRKLAAQHHYDVDLLGHLHDASFEQVAHRLVSLRRPGAEGVPFGFLRIAPAGRLTKRFPLPGLAWPSGGHGCPLWPVYSAPGAPGVLRQIAEFPNGKRFLLIAKSVQKRVSNWQDQSLSYSIMLACDIHHADRTVYARGLDLSDLSSSVPVGPSCLLCARKSCSHRQEDTPLVDG</sequence>
<dbReference type="PROSITE" id="PS50943">
    <property type="entry name" value="HTH_CROC1"/>
    <property type="match status" value="1"/>
</dbReference>
<dbReference type="InterPro" id="IPR018653">
    <property type="entry name" value="ScfR_C"/>
</dbReference>
<dbReference type="PANTHER" id="PTHR46797:SF23">
    <property type="entry name" value="HTH-TYPE TRANSCRIPTIONAL REGULATOR SUTR"/>
    <property type="match status" value="1"/>
</dbReference>
<dbReference type="Pfam" id="PF09856">
    <property type="entry name" value="ScfRs"/>
    <property type="match status" value="1"/>
</dbReference>
<keyword evidence="2" id="KW-0805">Transcription regulation</keyword>
<keyword evidence="3" id="KW-0238">DNA-binding</keyword>
<dbReference type="PIRSF" id="PIRSF019251">
    <property type="entry name" value="Rv0465c"/>
    <property type="match status" value="1"/>
</dbReference>
<dbReference type="Gene3D" id="1.10.260.40">
    <property type="entry name" value="lambda repressor-like DNA-binding domains"/>
    <property type="match status" value="1"/>
</dbReference>
<dbReference type="SMART" id="SM00530">
    <property type="entry name" value="HTH_XRE"/>
    <property type="match status" value="1"/>
</dbReference>
<gene>
    <name evidence="6" type="ORF">JWJ88_19060</name>
</gene>